<name>A0A398BJD2_9RHOB</name>
<protein>
    <submittedName>
        <fullName evidence="1">Uncharacterized protein</fullName>
    </submittedName>
</protein>
<accession>A0A398BJD2</accession>
<comment type="caution">
    <text evidence="1">The sequence shown here is derived from an EMBL/GenBank/DDBJ whole genome shotgun (WGS) entry which is preliminary data.</text>
</comment>
<reference evidence="1 2" key="1">
    <citation type="submission" date="2018-09" db="EMBL/GenBank/DDBJ databases">
        <title>Gemmobacter lutimaris sp. nov., a marine bacterium isolated from tidal flat.</title>
        <authorList>
            <person name="Lee D.W."/>
            <person name="Yoo Y."/>
            <person name="Kim J.-J."/>
            <person name="Kim B.S."/>
        </authorList>
    </citation>
    <scope>NUCLEOTIDE SEQUENCE [LARGE SCALE GENOMIC DNA]</scope>
    <source>
        <strain evidence="1 2">YJ-T1-11</strain>
    </source>
</reference>
<proteinExistence type="predicted"/>
<dbReference type="Proteomes" id="UP000266649">
    <property type="component" value="Unassembled WGS sequence"/>
</dbReference>
<organism evidence="1 2">
    <name type="scientific">Gemmobacter lutimaris</name>
    <dbReference type="NCBI Taxonomy" id="2306023"/>
    <lineage>
        <taxon>Bacteria</taxon>
        <taxon>Pseudomonadati</taxon>
        <taxon>Pseudomonadota</taxon>
        <taxon>Alphaproteobacteria</taxon>
        <taxon>Rhodobacterales</taxon>
        <taxon>Paracoccaceae</taxon>
        <taxon>Gemmobacter</taxon>
    </lineage>
</organism>
<gene>
    <name evidence="1" type="ORF">D2N39_22285</name>
</gene>
<sequence>MTIDSTGYTGIETNYVERGYRYAAQLRLKVTAPVTAVNVVIIPFDVWNQPMRPLSLTKIADFAEGSHTVDGQWNVFDENDALGVKNSFAYVDRVRMTTGIVIYADRDKILAQAKKISSKLEEQDIVPPAPKKE</sequence>
<dbReference type="RefSeq" id="WP_119136901.1">
    <property type="nucleotide sequence ID" value="NZ_QXXQ01000040.1"/>
</dbReference>
<dbReference type="AlphaFoldDB" id="A0A398BJD2"/>
<evidence type="ECO:0000313" key="2">
    <source>
        <dbReference type="Proteomes" id="UP000266649"/>
    </source>
</evidence>
<dbReference type="EMBL" id="QXXQ01000040">
    <property type="protein sequence ID" value="RID89627.1"/>
    <property type="molecule type" value="Genomic_DNA"/>
</dbReference>
<evidence type="ECO:0000313" key="1">
    <source>
        <dbReference type="EMBL" id="RID89627.1"/>
    </source>
</evidence>
<keyword evidence="2" id="KW-1185">Reference proteome</keyword>